<name>A0A024W3B0_PLAFA</name>
<protein>
    <submittedName>
        <fullName evidence="2">Uncharacterized protein</fullName>
    </submittedName>
</protein>
<keyword evidence="1" id="KW-1133">Transmembrane helix</keyword>
<evidence type="ECO:0000313" key="2">
    <source>
        <dbReference type="EMBL" id="ETW35053.1"/>
    </source>
</evidence>
<dbReference type="AlphaFoldDB" id="A0A024W3B0"/>
<proteinExistence type="predicted"/>
<dbReference type="Proteomes" id="UP000030708">
    <property type="component" value="Unassembled WGS sequence"/>
</dbReference>
<feature type="transmembrane region" description="Helical" evidence="1">
    <location>
        <begin position="12"/>
        <end position="32"/>
    </location>
</feature>
<dbReference type="EMBL" id="KI926495">
    <property type="protein sequence ID" value="ETW35053.1"/>
    <property type="molecule type" value="Genomic_DNA"/>
</dbReference>
<keyword evidence="1" id="KW-0812">Transmembrane</keyword>
<organism evidence="2 3">
    <name type="scientific">Plasmodium falciparum Tanzania</name>
    <name type="common">2000708</name>
    <dbReference type="NCBI Taxonomy" id="1036725"/>
    <lineage>
        <taxon>Eukaryota</taxon>
        <taxon>Sar</taxon>
        <taxon>Alveolata</taxon>
        <taxon>Apicomplexa</taxon>
        <taxon>Aconoidasida</taxon>
        <taxon>Haemosporida</taxon>
        <taxon>Plasmodiidae</taxon>
        <taxon>Plasmodium</taxon>
        <taxon>Plasmodium (Laverania)</taxon>
    </lineage>
</organism>
<reference evidence="2 3" key="1">
    <citation type="submission" date="2013-02" db="EMBL/GenBank/DDBJ databases">
        <title>The Genome Annotation of Plasmodium falciparum Tanzania (2000708).</title>
        <authorList>
            <consortium name="The Broad Institute Genome Sequencing Platform"/>
            <consortium name="The Broad Institute Genome Sequencing Center for Infectious Disease"/>
            <person name="Neafsey D."/>
            <person name="Hoffman S."/>
            <person name="Volkman S."/>
            <person name="Rosenthal P."/>
            <person name="Walker B."/>
            <person name="Young S.K."/>
            <person name="Zeng Q."/>
            <person name="Gargeya S."/>
            <person name="Fitzgerald M."/>
            <person name="Haas B."/>
            <person name="Abouelleil A."/>
            <person name="Allen A.W."/>
            <person name="Alvarado L."/>
            <person name="Arachchi H.M."/>
            <person name="Berlin A.M."/>
            <person name="Chapman S.B."/>
            <person name="Gainer-Dewar J."/>
            <person name="Goldberg J."/>
            <person name="Griggs A."/>
            <person name="Gujja S."/>
            <person name="Hansen M."/>
            <person name="Howarth C."/>
            <person name="Imamovic A."/>
            <person name="Ireland A."/>
            <person name="Larimer J."/>
            <person name="McCowan C."/>
            <person name="Murphy C."/>
            <person name="Pearson M."/>
            <person name="Poon T.W."/>
            <person name="Priest M."/>
            <person name="Roberts A."/>
            <person name="Saif S."/>
            <person name="Shea T."/>
            <person name="Sisk P."/>
            <person name="Sykes S."/>
            <person name="Wortman J."/>
            <person name="Nusbaum C."/>
            <person name="Birren B."/>
        </authorList>
    </citation>
    <scope>NUCLEOTIDE SEQUENCE [LARGE SCALE GENOMIC DNA]</scope>
    <source>
        <strain evidence="3">Tanzania (2000708)</strain>
    </source>
</reference>
<keyword evidence="1" id="KW-0472">Membrane</keyword>
<accession>A0A024W3B0</accession>
<reference evidence="2 3" key="2">
    <citation type="submission" date="2013-02" db="EMBL/GenBank/DDBJ databases">
        <title>The Genome Sequence of Plasmodium falciparum Tanzania (2000708).</title>
        <authorList>
            <consortium name="The Broad Institute Genome Sequencing Platform"/>
            <consortium name="The Broad Institute Genome Sequencing Center for Infectious Disease"/>
            <person name="Neafsey D."/>
            <person name="Cheeseman I."/>
            <person name="Volkman S."/>
            <person name="Adams J."/>
            <person name="Walker B."/>
            <person name="Young S.K."/>
            <person name="Zeng Q."/>
            <person name="Gargeya S."/>
            <person name="Fitzgerald M."/>
            <person name="Haas B."/>
            <person name="Abouelleil A."/>
            <person name="Alvarado L."/>
            <person name="Arachchi H.M."/>
            <person name="Berlin A.M."/>
            <person name="Chapman S.B."/>
            <person name="Dewar J."/>
            <person name="Goldberg J."/>
            <person name="Griggs A."/>
            <person name="Gujja S."/>
            <person name="Hansen M."/>
            <person name="Howarth C."/>
            <person name="Imamovic A."/>
            <person name="Larimer J."/>
            <person name="McCowan C."/>
            <person name="Murphy C."/>
            <person name="Neiman D."/>
            <person name="Pearson M."/>
            <person name="Priest M."/>
            <person name="Roberts A."/>
            <person name="Saif S."/>
            <person name="Shea T."/>
            <person name="Sisk P."/>
            <person name="Sykes S."/>
            <person name="Wortman J."/>
            <person name="Nusbaum C."/>
            <person name="Birren B."/>
        </authorList>
    </citation>
    <scope>NUCLEOTIDE SEQUENCE [LARGE SCALE GENOMIC DNA]</scope>
    <source>
        <strain evidence="3">Tanzania (2000708)</strain>
    </source>
</reference>
<evidence type="ECO:0000256" key="1">
    <source>
        <dbReference type="SAM" id="Phobius"/>
    </source>
</evidence>
<sequence>MKIKKKIHIFMYIYMFSLLMWIMKLSINYNFYEVYKKKYKVQYIPSTRSYRALNEIEDLRDTKKPHVKIILLSEEDKKNDEKEKIKEIIRHYRNKLDNEVKRKMYKNVNNHYFRKGKLNKT</sequence>
<gene>
    <name evidence="2" type="ORF">PFTANZ_04221</name>
</gene>
<dbReference type="OrthoDB" id="377734at2759"/>
<evidence type="ECO:0000313" key="3">
    <source>
        <dbReference type="Proteomes" id="UP000030708"/>
    </source>
</evidence>